<keyword evidence="2" id="KW-1185">Reference proteome</keyword>
<accession>A0ABR7CMY5</accession>
<gene>
    <name evidence="1" type="ORF">H8S08_07990</name>
</gene>
<name>A0ABR7CMY5_9BACT</name>
<dbReference type="RefSeq" id="WP_055204947.1">
    <property type="nucleotide sequence ID" value="NZ_JACOOK010000003.1"/>
</dbReference>
<evidence type="ECO:0000313" key="1">
    <source>
        <dbReference type="EMBL" id="MBC5616954.1"/>
    </source>
</evidence>
<reference evidence="1 2" key="1">
    <citation type="submission" date="2020-08" db="EMBL/GenBank/DDBJ databases">
        <title>Genome public.</title>
        <authorList>
            <person name="Liu C."/>
            <person name="Sun Q."/>
        </authorList>
    </citation>
    <scope>NUCLEOTIDE SEQUENCE [LARGE SCALE GENOMIC DNA]</scope>
    <source>
        <strain evidence="1 2">New-7</strain>
    </source>
</reference>
<organism evidence="1 2">
    <name type="scientific">Alistipes hominis</name>
    <dbReference type="NCBI Taxonomy" id="2763015"/>
    <lineage>
        <taxon>Bacteria</taxon>
        <taxon>Pseudomonadati</taxon>
        <taxon>Bacteroidota</taxon>
        <taxon>Bacteroidia</taxon>
        <taxon>Bacteroidales</taxon>
        <taxon>Rikenellaceae</taxon>
        <taxon>Alistipes</taxon>
    </lineage>
</organism>
<sequence>MHSISYLIRAKEIQDFAAQFYEPGRHDKCYKQVWLKHVFPKYGFNYDTFLRYMRVDTSCLEELLVEQE</sequence>
<dbReference type="Proteomes" id="UP000636891">
    <property type="component" value="Unassembled WGS sequence"/>
</dbReference>
<protein>
    <submittedName>
        <fullName evidence="1">Uncharacterized protein</fullName>
    </submittedName>
</protein>
<evidence type="ECO:0000313" key="2">
    <source>
        <dbReference type="Proteomes" id="UP000636891"/>
    </source>
</evidence>
<comment type="caution">
    <text evidence="1">The sequence shown here is derived from an EMBL/GenBank/DDBJ whole genome shotgun (WGS) entry which is preliminary data.</text>
</comment>
<dbReference type="EMBL" id="JACOOK010000003">
    <property type="protein sequence ID" value="MBC5616954.1"/>
    <property type="molecule type" value="Genomic_DNA"/>
</dbReference>
<proteinExistence type="predicted"/>